<sequence>MYQVMPYNVWAAILLICLALLVRLIRSYRRGFPGRRLPPGPKRLPLIGNAHQLPATEYQEYTFRSWAQKYGDLIYAEFFGSRMVIVNSSKIARDLLDKRGAIYSSRPRMVTMVELIGWDPTLALAPYQSESRRKQRRWVQAAFGEKDTLRTYEALQQRETCIFLENLIQTPKDFILHITRFTATLILETVYGHRIKSLEDSYVLLMDRGVQATSATGPAGGGIMDFFPLLKHVPTWLPGAGFKRKALHARKLVQAAHNIPFDMVRKAVASGDARPSFTAALIEEAEKAGRLDQDENDIRFAAGILYAAGSDTTKTMLQTFFLAMVLHPDVFKKVQEEVDHVVGNVRLPSLEDRPNLPYVDCVLKETYRWNPSIPLGIPHFLSEDDEYEGYHMPKDTHIVTNLWAMTRNEEMYSDPDLFCPERFLTASGSPDTEIEDPRNIVFGLCPGRLFADTTLFLAIASIAATLDIDKARDAEGNVITPKAKFLSSFVSHPEAYECAMMPRSPTVAALVEEALENISASV</sequence>
<evidence type="ECO:0000313" key="14">
    <source>
        <dbReference type="EMBL" id="TFY68462.1"/>
    </source>
</evidence>
<evidence type="ECO:0000256" key="10">
    <source>
        <dbReference type="ARBA" id="ARBA00023004"/>
    </source>
</evidence>
<dbReference type="Proteomes" id="UP000298390">
    <property type="component" value="Unassembled WGS sequence"/>
</dbReference>
<dbReference type="PANTHER" id="PTHR46300:SF7">
    <property type="entry name" value="P450, PUTATIVE (EUROFUNG)-RELATED"/>
    <property type="match status" value="1"/>
</dbReference>
<evidence type="ECO:0000256" key="12">
    <source>
        <dbReference type="ARBA" id="ARBA00023136"/>
    </source>
</evidence>
<dbReference type="PANTHER" id="PTHR46300">
    <property type="entry name" value="P450, PUTATIVE (EUROFUNG)-RELATED-RELATED"/>
    <property type="match status" value="1"/>
</dbReference>
<comment type="pathway">
    <text evidence="3">Secondary metabolite biosynthesis.</text>
</comment>
<keyword evidence="7 13" id="KW-0479">Metal-binding</keyword>
<dbReference type="GO" id="GO:0005506">
    <property type="term" value="F:iron ion binding"/>
    <property type="evidence" value="ECO:0007669"/>
    <property type="project" value="InterPro"/>
</dbReference>
<evidence type="ECO:0000256" key="6">
    <source>
        <dbReference type="ARBA" id="ARBA00022692"/>
    </source>
</evidence>
<keyword evidence="10 13" id="KW-0408">Iron</keyword>
<evidence type="ECO:0000256" key="9">
    <source>
        <dbReference type="ARBA" id="ARBA00023002"/>
    </source>
</evidence>
<keyword evidence="5 13" id="KW-0349">Heme</keyword>
<dbReference type="GO" id="GO:0016020">
    <property type="term" value="C:membrane"/>
    <property type="evidence" value="ECO:0007669"/>
    <property type="project" value="UniProtKB-SubCell"/>
</dbReference>
<accession>A0A4Y9Z1R9</accession>
<keyword evidence="6" id="KW-0812">Transmembrane</keyword>
<dbReference type="Pfam" id="PF00067">
    <property type="entry name" value="p450"/>
    <property type="match status" value="1"/>
</dbReference>
<keyword evidence="9" id="KW-0560">Oxidoreductase</keyword>
<evidence type="ECO:0000256" key="2">
    <source>
        <dbReference type="ARBA" id="ARBA00004167"/>
    </source>
</evidence>
<feature type="binding site" description="axial binding residue" evidence="13">
    <location>
        <position position="445"/>
    </location>
    <ligand>
        <name>heme</name>
        <dbReference type="ChEBI" id="CHEBI:30413"/>
    </ligand>
    <ligandPart>
        <name>Fe</name>
        <dbReference type="ChEBI" id="CHEBI:18248"/>
    </ligandPart>
</feature>
<comment type="subcellular location">
    <subcellularLocation>
        <location evidence="2">Membrane</location>
        <topology evidence="2">Single-pass membrane protein</topology>
    </subcellularLocation>
</comment>
<dbReference type="PRINTS" id="PR00463">
    <property type="entry name" value="EP450I"/>
</dbReference>
<dbReference type="AlphaFoldDB" id="A0A4Y9Z1R9"/>
<evidence type="ECO:0000313" key="15">
    <source>
        <dbReference type="Proteomes" id="UP000298390"/>
    </source>
</evidence>
<evidence type="ECO:0000256" key="5">
    <source>
        <dbReference type="ARBA" id="ARBA00022617"/>
    </source>
</evidence>
<comment type="cofactor">
    <cofactor evidence="1 13">
        <name>heme</name>
        <dbReference type="ChEBI" id="CHEBI:30413"/>
    </cofactor>
</comment>
<evidence type="ECO:0000256" key="8">
    <source>
        <dbReference type="ARBA" id="ARBA00022989"/>
    </source>
</evidence>
<dbReference type="EMBL" id="SEKV01000030">
    <property type="protein sequence ID" value="TFY68462.1"/>
    <property type="molecule type" value="Genomic_DNA"/>
</dbReference>
<dbReference type="CDD" id="cd11065">
    <property type="entry name" value="CYP64-like"/>
    <property type="match status" value="1"/>
</dbReference>
<protein>
    <recommendedName>
        <fullName evidence="16">Cytochrome P450</fullName>
    </recommendedName>
</protein>
<dbReference type="GO" id="GO:0004497">
    <property type="term" value="F:monooxygenase activity"/>
    <property type="evidence" value="ECO:0007669"/>
    <property type="project" value="UniProtKB-KW"/>
</dbReference>
<dbReference type="InterPro" id="IPR001128">
    <property type="entry name" value="Cyt_P450"/>
</dbReference>
<name>A0A4Y9Z1R9_9APHY</name>
<evidence type="ECO:0000256" key="3">
    <source>
        <dbReference type="ARBA" id="ARBA00005179"/>
    </source>
</evidence>
<evidence type="ECO:0000256" key="1">
    <source>
        <dbReference type="ARBA" id="ARBA00001971"/>
    </source>
</evidence>
<organism evidence="14 15">
    <name type="scientific">Rhodofomes roseus</name>
    <dbReference type="NCBI Taxonomy" id="34475"/>
    <lineage>
        <taxon>Eukaryota</taxon>
        <taxon>Fungi</taxon>
        <taxon>Dikarya</taxon>
        <taxon>Basidiomycota</taxon>
        <taxon>Agaricomycotina</taxon>
        <taxon>Agaricomycetes</taxon>
        <taxon>Polyporales</taxon>
        <taxon>Rhodofomes</taxon>
    </lineage>
</organism>
<comment type="caution">
    <text evidence="14">The sequence shown here is derived from an EMBL/GenBank/DDBJ whole genome shotgun (WGS) entry which is preliminary data.</text>
</comment>
<keyword evidence="12" id="KW-0472">Membrane</keyword>
<dbReference type="SUPFAM" id="SSF48264">
    <property type="entry name" value="Cytochrome P450"/>
    <property type="match status" value="1"/>
</dbReference>
<proteinExistence type="inferred from homology"/>
<evidence type="ECO:0000256" key="4">
    <source>
        <dbReference type="ARBA" id="ARBA00010617"/>
    </source>
</evidence>
<reference evidence="14 15" key="1">
    <citation type="submission" date="2019-01" db="EMBL/GenBank/DDBJ databases">
        <title>Genome sequencing of the rare red list fungi Fomitopsis rosea.</title>
        <authorList>
            <person name="Buettner E."/>
            <person name="Kellner H."/>
        </authorList>
    </citation>
    <scope>NUCLEOTIDE SEQUENCE [LARGE SCALE GENOMIC DNA]</scope>
    <source>
        <strain evidence="14 15">DSM 105464</strain>
    </source>
</reference>
<evidence type="ECO:0008006" key="16">
    <source>
        <dbReference type="Google" id="ProtNLM"/>
    </source>
</evidence>
<comment type="similarity">
    <text evidence="4">Belongs to the cytochrome P450 family.</text>
</comment>
<keyword evidence="11" id="KW-0503">Monooxygenase</keyword>
<evidence type="ECO:0000256" key="11">
    <source>
        <dbReference type="ARBA" id="ARBA00023033"/>
    </source>
</evidence>
<dbReference type="GO" id="GO:0016705">
    <property type="term" value="F:oxidoreductase activity, acting on paired donors, with incorporation or reduction of molecular oxygen"/>
    <property type="evidence" value="ECO:0007669"/>
    <property type="project" value="InterPro"/>
</dbReference>
<dbReference type="Gene3D" id="1.10.630.10">
    <property type="entry name" value="Cytochrome P450"/>
    <property type="match status" value="1"/>
</dbReference>
<keyword evidence="8" id="KW-1133">Transmembrane helix</keyword>
<dbReference type="InterPro" id="IPR050364">
    <property type="entry name" value="Cytochrome_P450_fung"/>
</dbReference>
<evidence type="ECO:0000256" key="7">
    <source>
        <dbReference type="ARBA" id="ARBA00022723"/>
    </source>
</evidence>
<evidence type="ECO:0000256" key="13">
    <source>
        <dbReference type="PIRSR" id="PIRSR602401-1"/>
    </source>
</evidence>
<gene>
    <name evidence="14" type="ORF">EVJ58_g1002</name>
</gene>
<dbReference type="InterPro" id="IPR036396">
    <property type="entry name" value="Cyt_P450_sf"/>
</dbReference>
<dbReference type="STRING" id="34475.A0A4Y9Z1R9"/>
<dbReference type="GO" id="GO:0020037">
    <property type="term" value="F:heme binding"/>
    <property type="evidence" value="ECO:0007669"/>
    <property type="project" value="InterPro"/>
</dbReference>
<dbReference type="InterPro" id="IPR002401">
    <property type="entry name" value="Cyt_P450_E_grp-I"/>
</dbReference>